<dbReference type="GO" id="GO:0005672">
    <property type="term" value="C:transcription factor TFIIA complex"/>
    <property type="evidence" value="ECO:0007669"/>
    <property type="project" value="InterPro"/>
</dbReference>
<dbReference type="FunFam" id="2.30.18.10:FF:000002">
    <property type="entry name" value="Transcription initiation factor IIA subunit 1"/>
    <property type="match status" value="1"/>
</dbReference>
<protein>
    <recommendedName>
        <fullName evidence="8">Transcription initiation factor IIA subunit 1</fullName>
    </recommendedName>
</protein>
<keyword evidence="4" id="KW-0539">Nucleus</keyword>
<dbReference type="SUPFAM" id="SSF50784">
    <property type="entry name" value="Transcription factor IIA (TFIIA), beta-barrel domain"/>
    <property type="match status" value="1"/>
</dbReference>
<dbReference type="Gene3D" id="2.30.18.10">
    <property type="entry name" value="Transcription factor IIA (TFIIA), beta-barrel domain"/>
    <property type="match status" value="1"/>
</dbReference>
<evidence type="ECO:0000313" key="6">
    <source>
        <dbReference type="EMBL" id="KAJ8934868.1"/>
    </source>
</evidence>
<feature type="compositionally biased region" description="Acidic residues" evidence="5">
    <location>
        <begin position="127"/>
        <end position="179"/>
    </location>
</feature>
<feature type="region of interest" description="Disordered" evidence="5">
    <location>
        <begin position="114"/>
        <end position="179"/>
    </location>
</feature>
<reference evidence="6" key="1">
    <citation type="journal article" date="2023" name="Insect Mol. Biol.">
        <title>Genome sequencing provides insights into the evolution of gene families encoding plant cell wall-degrading enzymes in longhorned beetles.</title>
        <authorList>
            <person name="Shin N.R."/>
            <person name="Okamura Y."/>
            <person name="Kirsch R."/>
            <person name="Pauchet Y."/>
        </authorList>
    </citation>
    <scope>NUCLEOTIDE SEQUENCE</scope>
    <source>
        <strain evidence="6">RBIC_L_NR</strain>
    </source>
</reference>
<proteinExistence type="inferred from homology"/>
<dbReference type="SMART" id="SM01371">
    <property type="entry name" value="TFIIA"/>
    <property type="match status" value="1"/>
</dbReference>
<sequence>MPQGPLGPSFPEWRRIPVQLTIPSVPGAGEGRRILAIDVPELFLQDHYLKTILTGQVISTTMGLPLMTACAFLQDHVNAAFLKHQQSFFGINNPSIVQTDSAVLVDNKAHGVHRLHEIPQRDGPADSSDEEDDKSDDASDNEGEDDKEEDDMDEDGATGAEEEPLNSSDDVSDADGIDESFETENVIVCQYDKITRNRNRWKFHLKDGIMTLNGEDYVFQKANGDAEW</sequence>
<dbReference type="AlphaFoldDB" id="A0AAV8X7T1"/>
<evidence type="ECO:0000256" key="2">
    <source>
        <dbReference type="ARBA" id="ARBA00010059"/>
    </source>
</evidence>
<dbReference type="InterPro" id="IPR004855">
    <property type="entry name" value="TFIIA_asu/bsu"/>
</dbReference>
<evidence type="ECO:0008006" key="8">
    <source>
        <dbReference type="Google" id="ProtNLM"/>
    </source>
</evidence>
<dbReference type="EMBL" id="JANEYF010003657">
    <property type="protein sequence ID" value="KAJ8934868.1"/>
    <property type="molecule type" value="Genomic_DNA"/>
</dbReference>
<keyword evidence="7" id="KW-1185">Reference proteome</keyword>
<evidence type="ECO:0000256" key="5">
    <source>
        <dbReference type="SAM" id="MobiDB-lite"/>
    </source>
</evidence>
<comment type="caution">
    <text evidence="6">The sequence shown here is derived from an EMBL/GenBank/DDBJ whole genome shotgun (WGS) entry which is preliminary data.</text>
</comment>
<comment type="subcellular location">
    <subcellularLocation>
        <location evidence="1">Nucleus</location>
    </subcellularLocation>
</comment>
<evidence type="ECO:0000256" key="1">
    <source>
        <dbReference type="ARBA" id="ARBA00004123"/>
    </source>
</evidence>
<feature type="compositionally biased region" description="Basic and acidic residues" evidence="5">
    <location>
        <begin position="114"/>
        <end position="124"/>
    </location>
</feature>
<gene>
    <name evidence="6" type="ORF">NQ314_013142</name>
</gene>
<dbReference type="PANTHER" id="PTHR12694:SF8">
    <property type="entry name" value="TRANSCRIPTION INITIATION FACTOR IIA SUBUNIT 1"/>
    <property type="match status" value="1"/>
</dbReference>
<organism evidence="6 7">
    <name type="scientific">Rhamnusium bicolor</name>
    <dbReference type="NCBI Taxonomy" id="1586634"/>
    <lineage>
        <taxon>Eukaryota</taxon>
        <taxon>Metazoa</taxon>
        <taxon>Ecdysozoa</taxon>
        <taxon>Arthropoda</taxon>
        <taxon>Hexapoda</taxon>
        <taxon>Insecta</taxon>
        <taxon>Pterygota</taxon>
        <taxon>Neoptera</taxon>
        <taxon>Endopterygota</taxon>
        <taxon>Coleoptera</taxon>
        <taxon>Polyphaga</taxon>
        <taxon>Cucujiformia</taxon>
        <taxon>Chrysomeloidea</taxon>
        <taxon>Cerambycidae</taxon>
        <taxon>Lepturinae</taxon>
        <taxon>Rhagiini</taxon>
        <taxon>Rhamnusium</taxon>
    </lineage>
</organism>
<dbReference type="InterPro" id="IPR009088">
    <property type="entry name" value="TFIIA_b-brl"/>
</dbReference>
<dbReference type="Proteomes" id="UP001162156">
    <property type="component" value="Unassembled WGS sequence"/>
</dbReference>
<evidence type="ECO:0000256" key="3">
    <source>
        <dbReference type="ARBA" id="ARBA00023163"/>
    </source>
</evidence>
<comment type="similarity">
    <text evidence="2">Belongs to the TFIIA subunit 1 family.</text>
</comment>
<dbReference type="CDD" id="cd07976">
    <property type="entry name" value="TFIIA_alpha_beta_like"/>
    <property type="match status" value="1"/>
</dbReference>
<dbReference type="Pfam" id="PF03153">
    <property type="entry name" value="TFIIA"/>
    <property type="match status" value="1"/>
</dbReference>
<evidence type="ECO:0000313" key="7">
    <source>
        <dbReference type="Proteomes" id="UP001162156"/>
    </source>
</evidence>
<dbReference type="GO" id="GO:0006367">
    <property type="term" value="P:transcription initiation at RNA polymerase II promoter"/>
    <property type="evidence" value="ECO:0007669"/>
    <property type="project" value="InterPro"/>
</dbReference>
<evidence type="ECO:0000256" key="4">
    <source>
        <dbReference type="ARBA" id="ARBA00023242"/>
    </source>
</evidence>
<accession>A0AAV8X7T1</accession>
<name>A0AAV8X7T1_9CUCU</name>
<keyword evidence="3" id="KW-0804">Transcription</keyword>
<dbReference type="PANTHER" id="PTHR12694">
    <property type="entry name" value="TRANSCRIPTION INITIATION FACTOR IIA SUBUNIT 1"/>
    <property type="match status" value="1"/>
</dbReference>